<evidence type="ECO:0000313" key="2">
    <source>
        <dbReference type="EMBL" id="QDT12684.1"/>
    </source>
</evidence>
<reference evidence="2 3" key="1">
    <citation type="submission" date="2019-02" db="EMBL/GenBank/DDBJ databases">
        <title>Deep-cultivation of Planctomycetes and their phenomic and genomic characterization uncovers novel biology.</title>
        <authorList>
            <person name="Wiegand S."/>
            <person name="Jogler M."/>
            <person name="Boedeker C."/>
            <person name="Pinto D."/>
            <person name="Vollmers J."/>
            <person name="Rivas-Marin E."/>
            <person name="Kohn T."/>
            <person name="Peeters S.H."/>
            <person name="Heuer A."/>
            <person name="Rast P."/>
            <person name="Oberbeckmann S."/>
            <person name="Bunk B."/>
            <person name="Jeske O."/>
            <person name="Meyerdierks A."/>
            <person name="Storesund J.E."/>
            <person name="Kallscheuer N."/>
            <person name="Luecker S."/>
            <person name="Lage O.M."/>
            <person name="Pohl T."/>
            <person name="Merkel B.J."/>
            <person name="Hornburger P."/>
            <person name="Mueller R.-W."/>
            <person name="Bruemmer F."/>
            <person name="Labrenz M."/>
            <person name="Spormann A.M."/>
            <person name="Op den Camp H."/>
            <person name="Overmann J."/>
            <person name="Amann R."/>
            <person name="Jetten M.S.M."/>
            <person name="Mascher T."/>
            <person name="Medema M.H."/>
            <person name="Devos D.P."/>
            <person name="Kaster A.-K."/>
            <person name="Ovreas L."/>
            <person name="Rohde M."/>
            <person name="Galperin M.Y."/>
            <person name="Jogler C."/>
        </authorList>
    </citation>
    <scope>NUCLEOTIDE SEQUENCE [LARGE SCALE GENOMIC DNA]</scope>
    <source>
        <strain evidence="2 3">K23_9</strain>
    </source>
</reference>
<name>A0A517NZY2_9BACT</name>
<sequence>MKEVLLMLGLIGAWFTLNLWVLPKFGFKT</sequence>
<keyword evidence="1" id="KW-0812">Transmembrane</keyword>
<organism evidence="2 3">
    <name type="scientific">Stieleria marina</name>
    <dbReference type="NCBI Taxonomy" id="1930275"/>
    <lineage>
        <taxon>Bacteria</taxon>
        <taxon>Pseudomonadati</taxon>
        <taxon>Planctomycetota</taxon>
        <taxon>Planctomycetia</taxon>
        <taxon>Pirellulales</taxon>
        <taxon>Pirellulaceae</taxon>
        <taxon>Stieleria</taxon>
    </lineage>
</organism>
<evidence type="ECO:0000256" key="1">
    <source>
        <dbReference type="SAM" id="Phobius"/>
    </source>
</evidence>
<keyword evidence="3" id="KW-1185">Reference proteome</keyword>
<protein>
    <submittedName>
        <fullName evidence="2">Uncharacterized protein</fullName>
    </submittedName>
</protein>
<accession>A0A517NZY2</accession>
<dbReference type="EMBL" id="CP036526">
    <property type="protein sequence ID" value="QDT12684.1"/>
    <property type="molecule type" value="Genomic_DNA"/>
</dbReference>
<gene>
    <name evidence="2" type="ORF">K239x_46960</name>
</gene>
<dbReference type="AlphaFoldDB" id="A0A517NZY2"/>
<evidence type="ECO:0000313" key="3">
    <source>
        <dbReference type="Proteomes" id="UP000319817"/>
    </source>
</evidence>
<feature type="transmembrane region" description="Helical" evidence="1">
    <location>
        <begin position="6"/>
        <end position="23"/>
    </location>
</feature>
<keyword evidence="1" id="KW-0472">Membrane</keyword>
<proteinExistence type="predicted"/>
<keyword evidence="1" id="KW-1133">Transmembrane helix</keyword>
<dbReference type="Proteomes" id="UP000319817">
    <property type="component" value="Chromosome"/>
</dbReference>